<reference evidence="2" key="2">
    <citation type="submission" date="2020-09" db="EMBL/GenBank/DDBJ databases">
        <authorList>
            <person name="Sun Q."/>
            <person name="Zhou Y."/>
        </authorList>
    </citation>
    <scope>NUCLEOTIDE SEQUENCE</scope>
    <source>
        <strain evidence="2">CGMCC 1.12214</strain>
    </source>
</reference>
<dbReference type="AlphaFoldDB" id="A0A917MHQ9"/>
<sequence>MAGPIVYGATDREYGSNERFSMRIVVLALVATGLAACVSTPTRVAVTTPAVVAPPPAPSAPAAKRIAYTGTGSYILPDGTVVAAEPGGGFTLPNGARVSADGAGGVVLPNGARCTSDGQNGYICP</sequence>
<comment type="caution">
    <text evidence="2">The sequence shown here is derived from an EMBL/GenBank/DDBJ whole genome shotgun (WGS) entry which is preliminary data.</text>
</comment>
<dbReference type="EMBL" id="BMES01000002">
    <property type="protein sequence ID" value="GGH21924.1"/>
    <property type="molecule type" value="Genomic_DNA"/>
</dbReference>
<dbReference type="RefSeq" id="WP_188518236.1">
    <property type="nucleotide sequence ID" value="NZ_BMES01000002.1"/>
</dbReference>
<organism evidence="2 3">
    <name type="scientific">Alsobacter metallidurans</name>
    <dbReference type="NCBI Taxonomy" id="340221"/>
    <lineage>
        <taxon>Bacteria</taxon>
        <taxon>Pseudomonadati</taxon>
        <taxon>Pseudomonadota</taxon>
        <taxon>Alphaproteobacteria</taxon>
        <taxon>Hyphomicrobiales</taxon>
        <taxon>Alsobacteraceae</taxon>
        <taxon>Alsobacter</taxon>
    </lineage>
</organism>
<keyword evidence="1" id="KW-1133">Transmembrane helix</keyword>
<name>A0A917MHQ9_9HYPH</name>
<evidence type="ECO:0000313" key="3">
    <source>
        <dbReference type="Proteomes" id="UP000603912"/>
    </source>
</evidence>
<reference evidence="2" key="1">
    <citation type="journal article" date="2014" name="Int. J. Syst. Evol. Microbiol.">
        <title>Complete genome sequence of Corynebacterium casei LMG S-19264T (=DSM 44701T), isolated from a smear-ripened cheese.</title>
        <authorList>
            <consortium name="US DOE Joint Genome Institute (JGI-PGF)"/>
            <person name="Walter F."/>
            <person name="Albersmeier A."/>
            <person name="Kalinowski J."/>
            <person name="Ruckert C."/>
        </authorList>
    </citation>
    <scope>NUCLEOTIDE SEQUENCE</scope>
    <source>
        <strain evidence="2">CGMCC 1.12214</strain>
    </source>
</reference>
<feature type="transmembrane region" description="Helical" evidence="1">
    <location>
        <begin position="20"/>
        <end position="38"/>
    </location>
</feature>
<protein>
    <submittedName>
        <fullName evidence="2">Uncharacterized protein</fullName>
    </submittedName>
</protein>
<dbReference type="Proteomes" id="UP000603912">
    <property type="component" value="Unassembled WGS sequence"/>
</dbReference>
<keyword evidence="1" id="KW-0812">Transmembrane</keyword>
<keyword evidence="3" id="KW-1185">Reference proteome</keyword>
<proteinExistence type="predicted"/>
<keyword evidence="1" id="KW-0472">Membrane</keyword>
<accession>A0A917MHQ9</accession>
<evidence type="ECO:0000256" key="1">
    <source>
        <dbReference type="SAM" id="Phobius"/>
    </source>
</evidence>
<gene>
    <name evidence="2" type="ORF">GCM10007036_26580</name>
</gene>
<evidence type="ECO:0000313" key="2">
    <source>
        <dbReference type="EMBL" id="GGH21924.1"/>
    </source>
</evidence>